<dbReference type="PANTHER" id="PTHR48103:SF2">
    <property type="entry name" value="MIDASIN"/>
    <property type="match status" value="1"/>
</dbReference>
<reference evidence="12" key="1">
    <citation type="submission" date="2023-08" db="EMBL/GenBank/DDBJ databases">
        <authorList>
            <person name="Audoor S."/>
            <person name="Bilcke G."/>
        </authorList>
    </citation>
    <scope>NUCLEOTIDE SEQUENCE</scope>
</reference>
<dbReference type="Pfam" id="PF12775">
    <property type="entry name" value="AAA_7"/>
    <property type="match status" value="1"/>
</dbReference>
<feature type="compositionally biased region" description="Acidic residues" evidence="10">
    <location>
        <begin position="5294"/>
        <end position="5319"/>
    </location>
</feature>
<sequence length="5657" mass="634611">MDDQKEQKSESPKQAVHDYMQRMFSASLALSQTQTEDSMTVESNEEDLGHLVDTIARNLLSSCAINILAAETSNLPKLSTIEPMLPGIENEEAEDVEPLVEPYQYRRSDYLRQLLRIMAPMSMQVAAHTCTLVASYRTDSPTLQYQAVVLFSHWLPVAPHLTPMVTEFFQHLKEPFQHVELERTDSAFLVAEAMYYLLSFYSKRKQITSLRKLWSWKFLFDMLQPRDVAMSTDDDGGQDDIVRMKAIRWYSARAIGSLLKWKPAVVISMLKRLEVEESRVQWHIHPWDLNIEEADFQSSIFRSCASLWGSEELALPSSEQISHILPTSSLLADVGPGLVFYKYASLKKIIGATTQAPSKSVDNADDSKQRLILTPTAGRNISLLGSVLCQEPYPPPILVCGPHGSGKSSLVRELLHMCRPDEDSLMEFHIDEETDSKTLIGSYTTTDIPGEFAWRAGALTHATREGHWVLIEDVDVVPIEIQATLVKLLESRMLPLGNGKYERCHPNFRIFGTCTTTAHEAQRNLRMSSNRGGGKRILSPSLWRKVYVKPMPSDELKQVASSLFRNLPGFVIEAALTILQKLDRSGRKGSLSTEKKKEEEEDIRDKDIDVPDTPETRLWTGGRNPSVRDFFKLLSRLSNGVTFENNQAYATEAQRMLCLAECVDIFVGACPEKAWRLDFVNMLAAPIWGVSRDLAVSYIESRQPPTVIGEDAFEIGRARIQLHDHFDHSMKKSKTFAQTNYALRLMESVGVCIRENEAVLLVGETGCGKTSLIQQLAANCERELIVQNLSLQTDSTDLLGGYKPLEIKNVARRVYNDFVHIFVSTFSRKQNAKFLQYAASMQEKSNWKKLSQCFQRASQLGLAKMKEQSVNADQVLSKKQVALKLAWQKFVDSADRFEKQRLTCDAGLAFVFSEGVLVDAIQNGKWVLLDEMNLASADTLQRLCGLLDDKDGSVTLTERGDASAITRHPNFRLFAAMNPATDAGKKDLPASIRSRFSEIYVDELLDPVELRVIACRYLDGVLASDGKPPEHSQVVIDVVDVYLKCRQLAEASLSDGAGHKPRYTLRTLSRALSAAKTLAVQQNLSLQRAIYEGFQLSFEGALDDSSTRVVRKALKPLLPQGTSKSVLEHPGRRPGGKGKEEDYVLLKPFWVKVGPGESADWSEVSSSTGKARFILTQSVSTSLRRLSRAITAGPWPVLLEGPTSAGKTTLVEYIAARCGHKVVRINNHEHTDVQEYTGSFVADQNGSLSFRDGLLVRALRQGHWVILDELNLAPSEVLEALNRLLDDNRELYLAETNEVVTPHPDFRLFATQNPAGIYGGRKPLSRAFRNRFVEIHMGDIPSDEMMTILEKRCACPPSHAKRLVDIMVALRTQRSKSNVFLGKNSFITPRDLLRWAERDSTSKQDLGEHGYMLLAERLRSEDEKELVQDIIETNLKVKLNLDEKYYGPDSEARKLLAEATQQLQQTSNPLMESIAATKTLLRLISLVLRCIKQKEPVLLVGDTGCGKTTVVQFLSFVFNRQLYAVNCHATTETSDLIGGLRPVRGRDGMVQQIVLKLKRVFDLCHPDYLKDIVVPEKLSALFQRLSNNESSLREKDFEVCSVKEMMSIASSIAKSFPDSTEPGKRQRKRRKLNESGPSSDCSEAEMDEESSDACAGLLDEITEIGRRYGTLFEWSDGPLVEAMKSGQMLLLDEMSLAEDAVLERLNSVLEPSRTIVLAEKGDDGSKVESRIVVAADDFRIFATMNPGGDFGKRELSPALRSRFTEIWVPAVTARSDFELVLSRTLIPRDVAIESTNLGPLLDRMLTYVEWFNGRICGDRASPFVDFKLTLRDVLSWARFIVAARNVNSELSMWDAYCHGASLMHIDGFGLGSGLAVEDAAQVKKKGEAYLLGQLPSKTKISNLSGTTEGFNVSHSSQFGSSPFFISTGPIPTTESTFNFTAPTTGLNVFRVLRAMQLNKPVLLEGSPGVGKTSLITALAAASGHKLVRINLSEQTDIADLMGSDLPVSSASGGATFEWCDGILLTAIKEGSWVLLDELNLASQTVLEGLNSCLDHRASVYIPELGKNFDCPSSFRVFAAQNPLAQGGGRKGLPKSFLNRFTKVYVEALKDSDLSSILVSRYPTLEHKLVQKMIGFNETIHQDVVDKREYGSEGSPWEFNLRDVFRWCDLISSTSATNEGAARDLYFQRFRSLSDRAKVDLVYQRFFGKSLSSTALPTLEIEETRFRVGDTTLQRNGTFYNSHRENTLNTDPSILLSSMLPMEAVARCIKLRLPCLLVGKAASGKSSVVSSLAELCNAKLVEQCLSPSSDVTELVGCFEQIEDMSEERKVLAALLELAKEYLRLQKADSDNSWSVWSLILLLEECLEDISHLFDGFVKGDKTKQSRAKTLACILLEGLSTCDSFCRMYSDDVQKIAGKCNEWNLAGLPENKSDDSGHFVWRDGILVEAMVNGYWLVLENVNLCPSSVLDRLNSVTEKDGFLLLSECGTNEGDGEGASTHRLIRPHPNFRIFLTMNPTCGEISRAMRNRCVEISLLQLLHSTPQWDGNDDNIPAGTATNAAKVDILEILNGSGAKTLELATSIMSSHLVEHYDAIKSGEEPPCLRSVSGATSMLAGQVSRGVNANEALAHCIHLSFEKEATDTLEHIKNDYYEKISAKTYTPLPVVTSVIDSWASSQDTAQLNIEAKLLRLFTHNSLAVRSSITSSELGLMGLYGIDERFQDMYKQFNLPQVLDDSYLRDAMVQGLLAKATAVNVGRNIAYLKGLNNECSNSLLWMSWKKSLTIQSCLKPETHNNGVTSSLEAMTHLQDQRLAHQFRERKWYLTVSSIEPPVDPSMTLKVLDASYLIHETLIDRSAVKCSVTPFFRPFFLAVDAMMSELFKYCSDIGDSDDAERWIMEIRDFLGKRDRLWISLSLYPLDVNSESFLGFDETEFIVQWKWIKKSFSRLSSSPQTIRLPSRDSLHAVNALIMAIDRVVFGVELQTWLPHKVSKSMMKQAVPHKAEQFEEVLLTRALANECAIVEDSIFNPFESTCDAIELQSLVDTQHPVFFIHRDERFQILAALCTMQFLWTDEVNIENKNLSLANEGFSQKLRESFETKRKKFISDMTAAKVDAKIATVENQFDVEMLELLKASSDATLSSHEAYSGWSTTILSAFSKVQTSALAEFWCAHEEARLYGEASKFTLECQDESQLKRELLSLLPALKRLVEVVLSQTIWSTTDIRAQQTLIWAIEGGFENKRDHRQLLRCLLPQMLSSMMKHMWRNSFSGLGATSMSLDLPNMWYDDESQQIQVSSQELDRCYGSKRLGHWFRSEFFIHFFHKNLAWSQSSGRIKIHTIENHTQRKQQNQDTMRMLSSLSFSGSKPRLFIAHLLLHDVLDAVNTNETNVHIEKLLAIARQPERLMEFSFDDIQSMSKDVEDGFLHCHLSDVLTPLLQAMQEAWKQEDGSKAYDLQFGLVSIYLGILRLHILAPDSPLDPGRAPVAKMALIDRKLIELETELIALRLDSGFMRGDFAPSSDNALEILETGSALVKKRMLQAKKVVERVSSAPPYFEFYRETKDFLDNVAGKPTVLELTRALLENPTAEVMQRAQNWLRTTAAFCQRFGDFYNAYEEVVSGLISSMQLVQDGILVISQREVSKHAIGNAELLKNLLTFPAIDHANTIQSLVTTLTSYLTSDEVGNAQEKSDLLFSLSVAILARLLMKQYIEGLTSREMVWGYKIFEALGSSHHTGRADKESLDETLEDAQEREFREQFPSHRDEFNALLRVEEEEDDDDASETQEVDGDDDAVLASAEFSDAQMELLCRLHNQLFSGASCIPTDQDRTLLFHSSYNATCELEKQFGCTKMAANVSEPMGAHVYAMALTNMPKKGIIRCEKHYSAESGVIDFQNEPCPSEVMMAAGPLERLVARTTQLLTAFPGHSILLGLGRVCEKVRKLDLMTTPIGKVMTGLEVILRQAQDWEQHASDRVRLGEALHDVGGIVAKWRKLELQSWSQLLQARQDRQISKARKYLLRLHGVLHTGDVIPDFNNEGASSCSSVFSQRECSSPIWIWKGFASSRKTLCGDLDNGHAEDLTELVKALDTFILTSPLGEFGERLRLLQPLSVQLYNEYRASSTGEKSKMQQSRIVESIWRYYCQFQPLLQNKVETMKSPIEKKLKDTVKLAKWDEQSYYALAESSEKNHRQLMKVLSEMDECLGLNVGLIIQEDSYRGIRSRPDSQDEFCAQVPSNSVMFPLGFGEDQKEKKHGEVVIDIHERQWIDASLIGVSSNSHLSKIGKYAMRMSSMSKKGMLRAQSVAFEGSVCAVDLCEALFDRIGSLREKSTRPMKERAVVDLFRELKRNGFTTAKWSTPKELRQMEHIFQLPAPKSERLDANNASELKRGEKYFMRCLTEAAALRSETLILGSKYMTTREMNLMTSLSDSMLLMVTQQRSLVAIILDDTSSLQKSVSEIAFHQYNLPTPQSEYIRMMREIEVGINASSESIKELSLFFRSSKDLLDSDEKVTVMRDAITKLETMLLLPKDFMAKKGTQFVSWDQVKQIEEQGVKLQEARFLIEECRNECKVLGLYPLDIFDVPLHSLSRTIEIIEDCNSASEQTQDDAEAGLPKTDLISCLASVTERLLITFQNFCTDTQSSNNVKGSNQMDDDALIMECHKDMVANWSGINLKELNQKLVQTIAMVQEIHNDAGTGRKDREVIVQLASDIGFLADHILSLSQVYLQDSLQFYSANSKLLYVVLRVFRVLVSKGYCSDETAEEEDGDAEGDINGMTFEDDQDGTGMGEGEGKKDVSDQLESEDQLAGLKPDQDNEDDKAEKQESRQLDEDEADQGMEMENDFDGEMCDLPDKEPDDGMEEEEGEELDREMGDDASPDDQVVDEKMWNESDDEDDINKEDEKFEKDSGVEGEAIEGETRTKDDDEGEDPSKEEKKDNESNVDEHKPNEDNAGDDMNNQQSNEEDMINEDFDNEEEQHGVDVRGEEHEQQDENNDEGEMQLDDNVCLDGEDDNAESNDTEEEPDQDENPDDADSTEIPIDNPLDQNAPEDQEEGDDQVDQSAAAKPQGQGTVENDEDGNDEPEDEPEENALESMKQEASTEEAAHGVRSNQGTDAVKDDGMEEDEKEEEANDEEDVAGGPGSAQAQDSQNNDSGQGGGYSEQDGATENQTEAQAEQNSDEIPNPFKDPGDASKFWHKKLNMVDSSSDDRGDADNVEDDDMAEEDQEADKNTGDFEYASKEEKSSTQVLGEATEEEATKLDDMNNNEKEDDPDQEQEQQQSKQDEPSGTRDEKKKASKQSKRTSPDNQDIDDGSDEDDAMSEVDQEIDGEESETSEKGGNEEIEDDIRRNLVSTDFSKLTVGDDDAERLDPQKLLQDEQVTSIDRERAAEAKSKWLQIQGETHNLARRLCEKLRLVMEPLVASKLRGDYRTGKRINMKRVIGYIASGYRKDKIWLRRTKPAKRNYRVLLAVDDSESMKKSGAGELALRAMATLAVGINQLEIGELGIASFGDDMKLLHPYHLPFTSESGSDMVVNFGFDQKRTRTALCVESALASFEEYGDNSSMQLVFLISDGRIERDSRAALQRLIREMAERTILLAMIIVEGDIKKKDSIVNMKEVTFEKGKPVVKRFIEEYPLPYYIVLDDMTTLPEVLGDALKQWFEILAQLNSSR</sequence>
<evidence type="ECO:0000256" key="5">
    <source>
        <dbReference type="ARBA" id="ARBA00022741"/>
    </source>
</evidence>
<dbReference type="InterPro" id="IPR012099">
    <property type="entry name" value="Midasin"/>
</dbReference>
<comment type="caution">
    <text evidence="12">The sequence shown here is derived from an EMBL/GenBank/DDBJ whole genome shotgun (WGS) entry which is preliminary data.</text>
</comment>
<evidence type="ECO:0000256" key="10">
    <source>
        <dbReference type="SAM" id="MobiDB-lite"/>
    </source>
</evidence>
<feature type="compositionally biased region" description="Acidic residues" evidence="10">
    <location>
        <begin position="4975"/>
        <end position="4988"/>
    </location>
</feature>
<evidence type="ECO:0000256" key="8">
    <source>
        <dbReference type="ARBA" id="ARBA00023242"/>
    </source>
</evidence>
<organism evidence="12 13">
    <name type="scientific">Cylindrotheca closterium</name>
    <dbReference type="NCBI Taxonomy" id="2856"/>
    <lineage>
        <taxon>Eukaryota</taxon>
        <taxon>Sar</taxon>
        <taxon>Stramenopiles</taxon>
        <taxon>Ochrophyta</taxon>
        <taxon>Bacillariophyta</taxon>
        <taxon>Bacillariophyceae</taxon>
        <taxon>Bacillariophycidae</taxon>
        <taxon>Bacillariales</taxon>
        <taxon>Bacillariaceae</taxon>
        <taxon>Cylindrotheca</taxon>
    </lineage>
</organism>
<dbReference type="Pfam" id="PF17865">
    <property type="entry name" value="AAA_lid_5"/>
    <property type="match status" value="1"/>
</dbReference>
<dbReference type="InterPro" id="IPR003593">
    <property type="entry name" value="AAA+_ATPase"/>
</dbReference>
<feature type="region of interest" description="Disordered" evidence="10">
    <location>
        <begin position="1613"/>
        <end position="1648"/>
    </location>
</feature>
<feature type="compositionally biased region" description="Basic and acidic residues" evidence="10">
    <location>
        <begin position="4904"/>
        <end position="4936"/>
    </location>
</feature>
<dbReference type="InterPro" id="IPR040848">
    <property type="entry name" value="AAA_lid_7"/>
</dbReference>
<evidence type="ECO:0000313" key="12">
    <source>
        <dbReference type="EMBL" id="CAJ1949588.1"/>
    </source>
</evidence>
<accession>A0AAD2FQH8</accession>
<dbReference type="SMART" id="SM00382">
    <property type="entry name" value="AAA"/>
    <property type="match status" value="5"/>
</dbReference>
<feature type="compositionally biased region" description="Basic and acidic residues" evidence="10">
    <location>
        <begin position="4963"/>
        <end position="4974"/>
    </location>
</feature>
<feature type="compositionally biased region" description="Acidic residues" evidence="10">
    <location>
        <begin position="4877"/>
        <end position="4886"/>
    </location>
</feature>
<name>A0AAD2FQH8_9STRA</name>
<dbReference type="InterPro" id="IPR041190">
    <property type="entry name" value="Midasin_AAA_lid_5"/>
</dbReference>
<dbReference type="GO" id="GO:0000055">
    <property type="term" value="P:ribosomal large subunit export from nucleus"/>
    <property type="evidence" value="ECO:0007669"/>
    <property type="project" value="TreeGrafter"/>
</dbReference>
<feature type="compositionally biased region" description="Basic and acidic residues" evidence="10">
    <location>
        <begin position="5268"/>
        <end position="5280"/>
    </location>
</feature>
<proteinExistence type="inferred from homology"/>
<feature type="compositionally biased region" description="Basic and acidic residues" evidence="10">
    <location>
        <begin position="5242"/>
        <end position="5253"/>
    </location>
</feature>
<feature type="compositionally biased region" description="Acidic residues" evidence="10">
    <location>
        <begin position="5060"/>
        <end position="5077"/>
    </location>
</feature>
<dbReference type="GO" id="GO:0000027">
    <property type="term" value="P:ribosomal large subunit assembly"/>
    <property type="evidence" value="ECO:0007669"/>
    <property type="project" value="InterPro"/>
</dbReference>
<feature type="compositionally biased region" description="Basic and acidic residues" evidence="10">
    <location>
        <begin position="4887"/>
        <end position="4896"/>
    </location>
</feature>
<feature type="region of interest" description="Disordered" evidence="10">
    <location>
        <begin position="587"/>
        <end position="619"/>
    </location>
</feature>
<keyword evidence="8 9" id="KW-0539">Nucleus</keyword>
<dbReference type="PROSITE" id="PS50234">
    <property type="entry name" value="VWFA"/>
    <property type="match status" value="1"/>
</dbReference>
<comment type="subcellular location">
    <subcellularLocation>
        <location evidence="1">Nucleus</location>
        <location evidence="1">Nucleolus</location>
    </subcellularLocation>
    <subcellularLocation>
        <location evidence="2">Nucleus</location>
        <location evidence="2">Nucleoplasm</location>
    </subcellularLocation>
</comment>
<protein>
    <recommendedName>
        <fullName evidence="4 9">Midasin</fullName>
    </recommendedName>
</protein>
<evidence type="ECO:0000256" key="3">
    <source>
        <dbReference type="ARBA" id="ARBA00007188"/>
    </source>
</evidence>
<feature type="compositionally biased region" description="Basic and acidic residues" evidence="10">
    <location>
        <begin position="5214"/>
        <end position="5230"/>
    </location>
</feature>
<dbReference type="GO" id="GO:0005524">
    <property type="term" value="F:ATP binding"/>
    <property type="evidence" value="ECO:0007669"/>
    <property type="project" value="UniProtKB-KW"/>
</dbReference>
<dbReference type="InterPro" id="IPR011704">
    <property type="entry name" value="ATPase_dyneun-rel_AAA"/>
</dbReference>
<evidence type="ECO:0000256" key="7">
    <source>
        <dbReference type="ARBA" id="ARBA00023186"/>
    </source>
</evidence>
<evidence type="ECO:0000256" key="4">
    <source>
        <dbReference type="ARBA" id="ARBA00017143"/>
    </source>
</evidence>
<feature type="compositionally biased region" description="Acidic residues" evidence="10">
    <location>
        <begin position="4995"/>
        <end position="5021"/>
    </location>
</feature>
<evidence type="ECO:0000256" key="2">
    <source>
        <dbReference type="ARBA" id="ARBA00004642"/>
    </source>
</evidence>
<dbReference type="EMBL" id="CAKOGP040001758">
    <property type="protein sequence ID" value="CAJ1949588.1"/>
    <property type="molecule type" value="Genomic_DNA"/>
</dbReference>
<dbReference type="InterPro" id="IPR027417">
    <property type="entry name" value="P-loop_NTPase"/>
</dbReference>
<dbReference type="Proteomes" id="UP001295423">
    <property type="component" value="Unassembled WGS sequence"/>
</dbReference>
<dbReference type="Gene3D" id="3.40.50.410">
    <property type="entry name" value="von Willebrand factor, type A domain"/>
    <property type="match status" value="1"/>
</dbReference>
<keyword evidence="6 9" id="KW-0067">ATP-binding</keyword>
<dbReference type="FunFam" id="3.40.50.300:FF:000582">
    <property type="entry name" value="Midasin"/>
    <property type="match status" value="1"/>
</dbReference>
<evidence type="ECO:0000256" key="1">
    <source>
        <dbReference type="ARBA" id="ARBA00004604"/>
    </source>
</evidence>
<evidence type="ECO:0000256" key="9">
    <source>
        <dbReference type="PIRNR" id="PIRNR010340"/>
    </source>
</evidence>
<comment type="function">
    <text evidence="9">Nuclear chaperone required for maturation and nuclear export of pre-60S ribosome subunits.</text>
</comment>
<feature type="compositionally biased region" description="Acidic residues" evidence="10">
    <location>
        <begin position="5200"/>
        <end position="5213"/>
    </location>
</feature>
<dbReference type="CDD" id="cd00009">
    <property type="entry name" value="AAA"/>
    <property type="match status" value="1"/>
</dbReference>
<evidence type="ECO:0000313" key="13">
    <source>
        <dbReference type="Proteomes" id="UP001295423"/>
    </source>
</evidence>
<feature type="compositionally biased region" description="Polar residues" evidence="10">
    <location>
        <begin position="5150"/>
        <end position="5167"/>
    </location>
</feature>
<dbReference type="Pfam" id="PF17867">
    <property type="entry name" value="AAA_lid_7"/>
    <property type="match status" value="2"/>
</dbReference>
<dbReference type="GO" id="GO:0016887">
    <property type="term" value="F:ATP hydrolysis activity"/>
    <property type="evidence" value="ECO:0007669"/>
    <property type="project" value="InterPro"/>
</dbReference>
<gene>
    <name evidence="12" type="ORF">CYCCA115_LOCUS12172</name>
</gene>
<evidence type="ECO:0000259" key="11">
    <source>
        <dbReference type="PROSITE" id="PS50234"/>
    </source>
</evidence>
<feature type="compositionally biased region" description="Acidic residues" evidence="10">
    <location>
        <begin position="4748"/>
        <end position="4759"/>
    </location>
</feature>
<feature type="compositionally biased region" description="Acidic residues" evidence="10">
    <location>
        <begin position="5034"/>
        <end position="5045"/>
    </location>
</feature>
<feature type="compositionally biased region" description="Basic and acidic residues" evidence="10">
    <location>
        <begin position="593"/>
        <end position="609"/>
    </location>
</feature>
<dbReference type="InterPro" id="IPR002035">
    <property type="entry name" value="VWF_A"/>
</dbReference>
<dbReference type="FunFam" id="3.40.50.300:FF:000142">
    <property type="entry name" value="Midasin"/>
    <property type="match status" value="1"/>
</dbReference>
<feature type="compositionally biased region" description="Basic and acidic residues" evidence="10">
    <location>
        <begin position="4807"/>
        <end position="4816"/>
    </location>
</feature>
<evidence type="ECO:0000256" key="6">
    <source>
        <dbReference type="ARBA" id="ARBA00022840"/>
    </source>
</evidence>
<dbReference type="Gene3D" id="3.40.50.300">
    <property type="entry name" value="P-loop containing nucleotide triphosphate hydrolases"/>
    <property type="match status" value="6"/>
</dbReference>
<dbReference type="GO" id="GO:0030687">
    <property type="term" value="C:preribosome, large subunit precursor"/>
    <property type="evidence" value="ECO:0007669"/>
    <property type="project" value="TreeGrafter"/>
</dbReference>
<dbReference type="SUPFAM" id="SSF53300">
    <property type="entry name" value="vWA-like"/>
    <property type="match status" value="1"/>
</dbReference>
<dbReference type="GO" id="GO:0005730">
    <property type="term" value="C:nucleolus"/>
    <property type="evidence" value="ECO:0007669"/>
    <property type="project" value="UniProtKB-SubCell"/>
</dbReference>
<keyword evidence="13" id="KW-1185">Reference proteome</keyword>
<feature type="region of interest" description="Disordered" evidence="10">
    <location>
        <begin position="4747"/>
        <end position="5335"/>
    </location>
</feature>
<dbReference type="PIRSF" id="PIRSF010340">
    <property type="entry name" value="Midasin"/>
    <property type="match status" value="1"/>
</dbReference>
<feature type="compositionally biased region" description="Acidic residues" evidence="10">
    <location>
        <begin position="4949"/>
        <end position="4962"/>
    </location>
</feature>
<dbReference type="InterPro" id="IPR036465">
    <property type="entry name" value="vWFA_dom_sf"/>
</dbReference>
<feature type="compositionally biased region" description="Polar residues" evidence="10">
    <location>
        <begin position="5130"/>
        <end position="5140"/>
    </location>
</feature>
<dbReference type="PANTHER" id="PTHR48103">
    <property type="entry name" value="MIDASIN-RELATED"/>
    <property type="match status" value="1"/>
</dbReference>
<dbReference type="SUPFAM" id="SSF52540">
    <property type="entry name" value="P-loop containing nucleoside triphosphate hydrolases"/>
    <property type="match status" value="6"/>
</dbReference>
<feature type="compositionally biased region" description="Acidic residues" evidence="10">
    <location>
        <begin position="5107"/>
        <end position="5123"/>
    </location>
</feature>
<dbReference type="GO" id="GO:0005654">
    <property type="term" value="C:nucleoplasm"/>
    <property type="evidence" value="ECO:0007669"/>
    <property type="project" value="UniProtKB-SubCell"/>
</dbReference>
<comment type="similarity">
    <text evidence="3 9">Belongs to the midasin family.</text>
</comment>
<keyword evidence="5 9" id="KW-0547">Nucleotide-binding</keyword>
<dbReference type="Pfam" id="PF07728">
    <property type="entry name" value="AAA_5"/>
    <property type="match status" value="7"/>
</dbReference>
<keyword evidence="7 9" id="KW-0143">Chaperone</keyword>
<feature type="compositionally biased region" description="Acidic residues" evidence="10">
    <location>
        <begin position="4817"/>
        <end position="4869"/>
    </location>
</feature>
<feature type="domain" description="VWFA" evidence="11">
    <location>
        <begin position="5452"/>
        <end position="5643"/>
    </location>
</feature>
<dbReference type="FunFam" id="3.40.50.300:FF:001384">
    <property type="entry name" value="Midasin"/>
    <property type="match status" value="1"/>
</dbReference>